<dbReference type="EMBL" id="VHSG01000008">
    <property type="protein sequence ID" value="TQV81251.1"/>
    <property type="molecule type" value="Genomic_DNA"/>
</dbReference>
<evidence type="ECO:0000313" key="1">
    <source>
        <dbReference type="EMBL" id="TQV81251.1"/>
    </source>
</evidence>
<gene>
    <name evidence="1" type="ORF">FKG94_09115</name>
</gene>
<accession>A0A545TVS2</accession>
<evidence type="ECO:0000313" key="2">
    <source>
        <dbReference type="Proteomes" id="UP000319732"/>
    </source>
</evidence>
<proteinExistence type="predicted"/>
<reference evidence="1 2" key="1">
    <citation type="submission" date="2019-06" db="EMBL/GenBank/DDBJ databases">
        <title>Whole genome sequence for Cellvibrionaceae sp. R142.</title>
        <authorList>
            <person name="Wang G."/>
        </authorList>
    </citation>
    <scope>NUCLEOTIDE SEQUENCE [LARGE SCALE GENOMIC DNA]</scope>
    <source>
        <strain evidence="1 2">R142</strain>
    </source>
</reference>
<organism evidence="1 2">
    <name type="scientific">Exilibacterium tricleocarpae</name>
    <dbReference type="NCBI Taxonomy" id="2591008"/>
    <lineage>
        <taxon>Bacteria</taxon>
        <taxon>Pseudomonadati</taxon>
        <taxon>Pseudomonadota</taxon>
        <taxon>Gammaproteobacteria</taxon>
        <taxon>Cellvibrionales</taxon>
        <taxon>Cellvibrionaceae</taxon>
        <taxon>Exilibacterium</taxon>
    </lineage>
</organism>
<comment type="caution">
    <text evidence="1">The sequence shown here is derived from an EMBL/GenBank/DDBJ whole genome shotgun (WGS) entry which is preliminary data.</text>
</comment>
<name>A0A545TVS2_9GAMM</name>
<protein>
    <submittedName>
        <fullName evidence="1">Uncharacterized protein</fullName>
    </submittedName>
</protein>
<keyword evidence="2" id="KW-1185">Reference proteome</keyword>
<dbReference type="RefSeq" id="WP_142903912.1">
    <property type="nucleotide sequence ID" value="NZ_ML660091.1"/>
</dbReference>
<dbReference type="AlphaFoldDB" id="A0A545TVS2"/>
<dbReference type="Proteomes" id="UP000319732">
    <property type="component" value="Unassembled WGS sequence"/>
</dbReference>
<dbReference type="OrthoDB" id="7545296at2"/>
<sequence>MSETSPSLTALMGTLVTDRGSETVASYTDHLGQQVGHRGVLSHELAAVWGAPALAGCRYWVLENRVGKPWLRIIEDPECPPPQPLRHTGWLALEVCVTDVDTLGQKLRVAPFSIIGPPANLDVSDNIRAMQVAGLAGEVLYLTEINGEAPPFRLPRARCPVDSLFIPVLCCHERHRALAEYEAIADNRGLCFETKITVVNRAYGYPVDKRHPVATLQLAGDTLIEIDQLAAATPALPRPGHLPAGIAMVSFSVRNLDDVPGLADTPSVQFDPPYGGARTVCLRGAAGEVIELIESATWQDTA</sequence>